<dbReference type="InterPro" id="IPR018247">
    <property type="entry name" value="EF_Hand_1_Ca_BS"/>
</dbReference>
<sequence>MLLRLFAVLCLSLARTAPIDVDSHMSLLFGHDRNLSEAAKYMALAAEKGCGRCFFYLGAMLALGEPETNVSARFKVLSDGNIEFRWARGLARAEGLASSSMLDRPAIAYYVGAQKGDPLAVLAFSYYVLNRLTLGSPGAAWWIAGERPQATHALRRKPWREEATPALCQLILRTLENVAETAARNEDGATDSSDLHFFVQNASEVQRAKKEHADWIRARSKDGYKEAEVVEAAYLFHGDADLNLTRNVSRALELFDAAASTTTEAAWNSMLLHAREGHESKIIQHAQNIIQDREHLIQTQQHCRRPWRSITSIVLALTTRPNSTRAGVYLLAAAELGDSNAQQMIAHAYAGLELPELENVKIPGAPNTKRAMHFYMKAAKQGRPVSAVNAVSLMLRNPEGQRSTADDRCRGAVETLRDVALAYHPEVLQLHGRARHAFDSGDEEGTMELDADNDGNISPDELMLDFGGIHMRADIMLERMKLEDGLLGFIQQMPLFLLCLICFLVAISILSPAEETSAIHQHLEAHFGLGDVGNIKDVAGIYAFVTAFEQKNLEMMPTSADYWCEHRYYQYAWNDHYQIPTSTCNSPRYTALGLQSAPVWTNGSGTSSSGHRRLAGSHTDTDGPTATHDNPPCEDNDTAYALEEDKPNITCEEDASHACGIDLGILLCPKTCGYCAPFEYESLKRFGKPQLTLLPSVLFQTRLEETACHGFAATIQVQNYNPLLSLLPALDGKKKGTILKCIDRNQQQTSEYALYLDCPDHTPSHRCVDGKVGIGTKQSFHGETVYAEMLIESSKLLTGMQKVGWIDIQTDRVCVSTMVYTEGVEMFTSLTVEFSFDEAGNVEGAVHMITYRDLTREAASDFAGCLITTCVGAFISIVSLVAYLCCHPEQYNLGLMLYEIISRLVLFIYPLILLISWTQQQLMSHEYDLLMQAFMHNEGMDAEHVKHSVAEYFKVKTVIYEEADWLERHRIAAYIVLYVQFLQMVLAFNVHPRVAMLTSTIQKALHNMMHFFFVFAILFLMLAFMANFLLGGRIHLFGTFGEACSAQVRMLFGEFIYADGVEVLSGTALVMYWFYAISFMLIVFFTLLNFFLAIIVDAFVDVKNYTGELRVTQSFFSDLCWMPWSAYLHRKYKLPPRKKLVKYFTEALKSYNSAEKGAENNSGFPLLSARALIEEFGVEEAPICQWLCHIEKLSTVPLIHYHTSDEGVASREVGEVVENQHEPEEADANTVSDQRSELGAKNAHTNAASLWKKGQKKTLKCWRSTSTDLTGRLCELDYRRRAALTGNVDAMLRLASLHENLGEENQAQHWIRKASDAGSMQAKHSIAYIQANSPSSEDRSSACMEYCKLLKLQDEPVLARGLAFLQVMRLGSEGFACCDLPIANLPSKSTILAIFASTTAAAVCLGLTCMVG</sequence>
<evidence type="ECO:0000313" key="10">
    <source>
        <dbReference type="EMBL" id="CAL1130227.1"/>
    </source>
</evidence>
<dbReference type="PANTHER" id="PTHR10877">
    <property type="entry name" value="POLYCYSTIN FAMILY MEMBER"/>
    <property type="match status" value="1"/>
</dbReference>
<keyword evidence="12" id="KW-1185">Reference proteome</keyword>
<dbReference type="OrthoDB" id="272077at2759"/>
<feature type="signal peptide" evidence="7">
    <location>
        <begin position="1"/>
        <end position="16"/>
    </location>
</feature>
<feature type="region of interest" description="Disordered" evidence="5">
    <location>
        <begin position="603"/>
        <end position="638"/>
    </location>
</feature>
<evidence type="ECO:0000256" key="3">
    <source>
        <dbReference type="ARBA" id="ARBA00022989"/>
    </source>
</evidence>
<keyword evidence="11" id="KW-0675">Receptor</keyword>
<dbReference type="PANTHER" id="PTHR10877:SF183">
    <property type="entry name" value="AT14535P-RELATED"/>
    <property type="match status" value="1"/>
</dbReference>
<evidence type="ECO:0000313" key="9">
    <source>
        <dbReference type="EMBL" id="CAI3976852.1"/>
    </source>
</evidence>
<feature type="chain" id="PRO_5043272026" evidence="7">
    <location>
        <begin position="17"/>
        <end position="1412"/>
    </location>
</feature>
<dbReference type="Proteomes" id="UP001152797">
    <property type="component" value="Unassembled WGS sequence"/>
</dbReference>
<keyword evidence="7" id="KW-0732">Signal</keyword>
<feature type="domain" description="Polycystin cation channel PKD1/PKD2" evidence="8">
    <location>
        <begin position="972"/>
        <end position="1101"/>
    </location>
</feature>
<dbReference type="EMBL" id="CAMXCT030000302">
    <property type="protein sequence ID" value="CAL4764164.1"/>
    <property type="molecule type" value="Genomic_DNA"/>
</dbReference>
<evidence type="ECO:0000313" key="12">
    <source>
        <dbReference type="Proteomes" id="UP001152797"/>
    </source>
</evidence>
<dbReference type="Gene3D" id="1.10.287.70">
    <property type="match status" value="1"/>
</dbReference>
<protein>
    <submittedName>
        <fullName evidence="11">Polycystin-2 (Curly up) (Cup) (Polycystic kidney disease 2 protein homolog) (Transient receptor potential cation channel subfamily P member 2)</fullName>
    </submittedName>
</protein>
<evidence type="ECO:0000256" key="5">
    <source>
        <dbReference type="SAM" id="MobiDB-lite"/>
    </source>
</evidence>
<evidence type="ECO:0000256" key="1">
    <source>
        <dbReference type="ARBA" id="ARBA00004141"/>
    </source>
</evidence>
<feature type="transmembrane region" description="Helical" evidence="6">
    <location>
        <begin position="971"/>
        <end position="990"/>
    </location>
</feature>
<accession>A0A9P1FK17</accession>
<reference evidence="10" key="2">
    <citation type="submission" date="2024-04" db="EMBL/GenBank/DDBJ databases">
        <authorList>
            <person name="Chen Y."/>
            <person name="Shah S."/>
            <person name="Dougan E. K."/>
            <person name="Thang M."/>
            <person name="Chan C."/>
        </authorList>
    </citation>
    <scope>NUCLEOTIDE SEQUENCE [LARGE SCALE GENOMIC DNA]</scope>
</reference>
<comment type="caution">
    <text evidence="9">The sequence shown here is derived from an EMBL/GenBank/DDBJ whole genome shotgun (WGS) entry which is preliminary data.</text>
</comment>
<keyword evidence="3 6" id="KW-1133">Transmembrane helix</keyword>
<dbReference type="InterPro" id="IPR011990">
    <property type="entry name" value="TPR-like_helical_dom_sf"/>
</dbReference>
<gene>
    <name evidence="9" type="ORF">C1SCF055_LOCUS5041</name>
</gene>
<evidence type="ECO:0000256" key="7">
    <source>
        <dbReference type="SAM" id="SignalP"/>
    </source>
</evidence>
<keyword evidence="4 6" id="KW-0472">Membrane</keyword>
<dbReference type="GO" id="GO:0016020">
    <property type="term" value="C:membrane"/>
    <property type="evidence" value="ECO:0007669"/>
    <property type="project" value="UniProtKB-SubCell"/>
</dbReference>
<dbReference type="PROSITE" id="PS00018">
    <property type="entry name" value="EF_HAND_1"/>
    <property type="match status" value="1"/>
</dbReference>
<dbReference type="SUPFAM" id="SSF81901">
    <property type="entry name" value="HCP-like"/>
    <property type="match status" value="1"/>
</dbReference>
<evidence type="ECO:0000259" key="8">
    <source>
        <dbReference type="Pfam" id="PF08016"/>
    </source>
</evidence>
<name>A0A9P1FK17_9DINO</name>
<feature type="transmembrane region" description="Helical" evidence="6">
    <location>
        <begin position="896"/>
        <end position="917"/>
    </location>
</feature>
<organism evidence="9">
    <name type="scientific">Cladocopium goreaui</name>
    <dbReference type="NCBI Taxonomy" id="2562237"/>
    <lineage>
        <taxon>Eukaryota</taxon>
        <taxon>Sar</taxon>
        <taxon>Alveolata</taxon>
        <taxon>Dinophyceae</taxon>
        <taxon>Suessiales</taxon>
        <taxon>Symbiodiniaceae</taxon>
        <taxon>Cladocopium</taxon>
    </lineage>
</organism>
<dbReference type="Pfam" id="PF08016">
    <property type="entry name" value="PKD_channel"/>
    <property type="match status" value="1"/>
</dbReference>
<dbReference type="EMBL" id="CAMXCT020000302">
    <property type="protein sequence ID" value="CAL1130227.1"/>
    <property type="molecule type" value="Genomic_DNA"/>
</dbReference>
<feature type="transmembrane region" description="Helical" evidence="6">
    <location>
        <begin position="862"/>
        <end position="884"/>
    </location>
</feature>
<evidence type="ECO:0000256" key="4">
    <source>
        <dbReference type="ARBA" id="ARBA00023136"/>
    </source>
</evidence>
<evidence type="ECO:0000256" key="2">
    <source>
        <dbReference type="ARBA" id="ARBA00022692"/>
    </source>
</evidence>
<evidence type="ECO:0000313" key="11">
    <source>
        <dbReference type="EMBL" id="CAL4764164.1"/>
    </source>
</evidence>
<dbReference type="InterPro" id="IPR013122">
    <property type="entry name" value="PKD1_2_channel"/>
</dbReference>
<feature type="transmembrane region" description="Helical" evidence="6">
    <location>
        <begin position="1010"/>
        <end position="1030"/>
    </location>
</feature>
<feature type="transmembrane region" description="Helical" evidence="6">
    <location>
        <begin position="489"/>
        <end position="510"/>
    </location>
</feature>
<proteinExistence type="predicted"/>
<dbReference type="InterPro" id="IPR051223">
    <property type="entry name" value="Polycystin"/>
</dbReference>
<comment type="subcellular location">
    <subcellularLocation>
        <location evidence="1">Membrane</location>
        <topology evidence="1">Multi-pass membrane protein</topology>
    </subcellularLocation>
</comment>
<reference evidence="9" key="1">
    <citation type="submission" date="2022-10" db="EMBL/GenBank/DDBJ databases">
        <authorList>
            <person name="Chen Y."/>
            <person name="Dougan E. K."/>
            <person name="Chan C."/>
            <person name="Rhodes N."/>
            <person name="Thang M."/>
        </authorList>
    </citation>
    <scope>NUCLEOTIDE SEQUENCE</scope>
</reference>
<keyword evidence="2 6" id="KW-0812">Transmembrane</keyword>
<feature type="transmembrane region" description="Helical" evidence="6">
    <location>
        <begin position="1072"/>
        <end position="1096"/>
    </location>
</feature>
<dbReference type="EMBL" id="CAMXCT010000302">
    <property type="protein sequence ID" value="CAI3976852.1"/>
    <property type="molecule type" value="Genomic_DNA"/>
</dbReference>
<dbReference type="Gene3D" id="1.25.40.10">
    <property type="entry name" value="Tetratricopeptide repeat domain"/>
    <property type="match status" value="2"/>
</dbReference>
<evidence type="ECO:0000256" key="6">
    <source>
        <dbReference type="SAM" id="Phobius"/>
    </source>
</evidence>